<accession>A0A3L6THE0</accession>
<keyword evidence="3" id="KW-1185">Reference proteome</keyword>
<reference evidence="3" key="1">
    <citation type="journal article" date="2019" name="Nat. Commun.">
        <title>The genome of broomcorn millet.</title>
        <authorList>
            <person name="Zou C."/>
            <person name="Miki D."/>
            <person name="Li D."/>
            <person name="Tang Q."/>
            <person name="Xiao L."/>
            <person name="Rajput S."/>
            <person name="Deng P."/>
            <person name="Jia W."/>
            <person name="Huang R."/>
            <person name="Zhang M."/>
            <person name="Sun Y."/>
            <person name="Hu J."/>
            <person name="Fu X."/>
            <person name="Schnable P.S."/>
            <person name="Li F."/>
            <person name="Zhang H."/>
            <person name="Feng B."/>
            <person name="Zhu X."/>
            <person name="Liu R."/>
            <person name="Schnable J.C."/>
            <person name="Zhu J.-K."/>
            <person name="Zhang H."/>
        </authorList>
    </citation>
    <scope>NUCLEOTIDE SEQUENCE [LARGE SCALE GENOMIC DNA]</scope>
</reference>
<dbReference type="SUPFAM" id="SSF81383">
    <property type="entry name" value="F-box domain"/>
    <property type="match status" value="1"/>
</dbReference>
<gene>
    <name evidence="2" type="ORF">C2845_PM03G14820</name>
</gene>
<dbReference type="PANTHER" id="PTHR35545:SF28">
    <property type="entry name" value="OS07G0645701 PROTEIN"/>
    <property type="match status" value="1"/>
</dbReference>
<protein>
    <recommendedName>
        <fullName evidence="1">At1g61320/AtMIF1 LRR domain-containing protein</fullName>
    </recommendedName>
</protein>
<evidence type="ECO:0000313" key="2">
    <source>
        <dbReference type="EMBL" id="RLN36510.1"/>
    </source>
</evidence>
<dbReference type="Gene3D" id="3.80.10.10">
    <property type="entry name" value="Ribonuclease Inhibitor"/>
    <property type="match status" value="1"/>
</dbReference>
<dbReference type="OrthoDB" id="592278at2759"/>
<sequence>MELNNGHSQNEDEDRLSILTDDILLSILGRVNITTDARTSVLSKWWKHLPWLLHELTIDVKDFLPAPHPKPIEAEHMDAAMALLTKAIRSFLGSNRCGVSILRLQLKFYLVNNYSDAIGPLVSEAINMGTIRDLDLAIVDEKDADDCYVEEMLEQARSVDGFFSAYPSLLNCLTKLSLYNICFADWDIHDILFDCCNHLQHLSLTNCDAGGLSVWKINAPDSKLCVLELYLCLFGRLEVISLPKLERLCWDSWICPNAPLSLGVLPSLKELCLFCAATVNHNGFMLSEILSDTTTIQNLTLSFQGEKLWIQPEGKQLCTAFNKLRKLSLHDVYIEFDLLWIMFLLEAAPSIEIFDIEIWEHPCIVDTEKRRKVFGERINPSWKETEFKSQKEWLLKKIQVTGFSPMEQQIVFIKAVMGRAPNLQILVLKDHQHCDYCEEIGALPRYERLPAERVFPKGKDQQDIVVKQLSDVANHHVEITFED</sequence>
<evidence type="ECO:0000313" key="3">
    <source>
        <dbReference type="Proteomes" id="UP000275267"/>
    </source>
</evidence>
<comment type="caution">
    <text evidence="2">The sequence shown here is derived from an EMBL/GenBank/DDBJ whole genome shotgun (WGS) entry which is preliminary data.</text>
</comment>
<name>A0A3L6THE0_PANMI</name>
<organism evidence="2 3">
    <name type="scientific">Panicum miliaceum</name>
    <name type="common">Proso millet</name>
    <name type="synonym">Broomcorn millet</name>
    <dbReference type="NCBI Taxonomy" id="4540"/>
    <lineage>
        <taxon>Eukaryota</taxon>
        <taxon>Viridiplantae</taxon>
        <taxon>Streptophyta</taxon>
        <taxon>Embryophyta</taxon>
        <taxon>Tracheophyta</taxon>
        <taxon>Spermatophyta</taxon>
        <taxon>Magnoliopsida</taxon>
        <taxon>Liliopsida</taxon>
        <taxon>Poales</taxon>
        <taxon>Poaceae</taxon>
        <taxon>PACMAD clade</taxon>
        <taxon>Panicoideae</taxon>
        <taxon>Panicodae</taxon>
        <taxon>Paniceae</taxon>
        <taxon>Panicinae</taxon>
        <taxon>Panicum</taxon>
        <taxon>Panicum sect. Panicum</taxon>
    </lineage>
</organism>
<dbReference type="PANTHER" id="PTHR35545">
    <property type="entry name" value="F-BOX DOMAIN-CONTAINING PROTEIN"/>
    <property type="match status" value="1"/>
</dbReference>
<proteinExistence type="predicted"/>
<dbReference type="InterPro" id="IPR036047">
    <property type="entry name" value="F-box-like_dom_sf"/>
</dbReference>
<dbReference type="Proteomes" id="UP000275267">
    <property type="component" value="Unassembled WGS sequence"/>
</dbReference>
<dbReference type="InterPro" id="IPR032675">
    <property type="entry name" value="LRR_dom_sf"/>
</dbReference>
<feature type="domain" description="At1g61320/AtMIF1 LRR" evidence="1">
    <location>
        <begin position="169"/>
        <end position="438"/>
    </location>
</feature>
<dbReference type="AlphaFoldDB" id="A0A3L6THE0"/>
<dbReference type="InterPro" id="IPR055357">
    <property type="entry name" value="LRR_At1g61320_AtMIF1"/>
</dbReference>
<evidence type="ECO:0000259" key="1">
    <source>
        <dbReference type="Pfam" id="PF23622"/>
    </source>
</evidence>
<dbReference type="Pfam" id="PF23622">
    <property type="entry name" value="LRR_At1g61320_AtMIF1"/>
    <property type="match status" value="1"/>
</dbReference>
<dbReference type="EMBL" id="PQIB02000002">
    <property type="protein sequence ID" value="RLN36510.1"/>
    <property type="molecule type" value="Genomic_DNA"/>
</dbReference>
<dbReference type="SUPFAM" id="SSF52047">
    <property type="entry name" value="RNI-like"/>
    <property type="match status" value="1"/>
</dbReference>